<dbReference type="AlphaFoldDB" id="A0A422QSD6"/>
<organism evidence="1 2">
    <name type="scientific">Paracoccus methylarcula</name>
    <dbReference type="NCBI Taxonomy" id="72022"/>
    <lineage>
        <taxon>Bacteria</taxon>
        <taxon>Pseudomonadati</taxon>
        <taxon>Pseudomonadota</taxon>
        <taxon>Alphaproteobacteria</taxon>
        <taxon>Rhodobacterales</taxon>
        <taxon>Paracoccaceae</taxon>
        <taxon>Paracoccus</taxon>
    </lineage>
</organism>
<keyword evidence="2" id="KW-1185">Reference proteome</keyword>
<reference evidence="1" key="1">
    <citation type="submission" date="2018-05" db="EMBL/GenBank/DDBJ databases">
        <title>Reclassification of Methylarcula marina and Methylarcula terricola as Paracoccus methylarcula sp.nov., comb.nov. and Paracoccus terricola comb.nov.</title>
        <authorList>
            <person name="Shmareva M.N."/>
            <person name="Doronina N.V."/>
            <person name="Vasilenko O.V."/>
            <person name="Tarlachkov S.V."/>
            <person name="Trotsenko Y.A."/>
        </authorList>
    </citation>
    <scope>NUCLEOTIDE SEQUENCE [LARGE SCALE GENOMIC DNA]</scope>
    <source>
        <strain evidence="1">VKM B-2159</strain>
    </source>
</reference>
<dbReference type="Proteomes" id="UP000238137">
    <property type="component" value="Unassembled WGS sequence"/>
</dbReference>
<name>A0A422QSD6_9RHOB</name>
<comment type="caution">
    <text evidence="1">The sequence shown here is derived from an EMBL/GenBank/DDBJ whole genome shotgun (WGS) entry which is preliminary data.</text>
</comment>
<protein>
    <submittedName>
        <fullName evidence="1">Uncharacterized protein</fullName>
    </submittedName>
</protein>
<dbReference type="EMBL" id="PXNQ02000015">
    <property type="protein sequence ID" value="RNF32930.1"/>
    <property type="molecule type" value="Genomic_DNA"/>
</dbReference>
<gene>
    <name evidence="1" type="ORF">A7A09_019140</name>
</gene>
<dbReference type="RefSeq" id="WP_106692892.1">
    <property type="nucleotide sequence ID" value="NZ_PXNQ02000015.1"/>
</dbReference>
<proteinExistence type="predicted"/>
<sequence>MKDKPTITRARIREMLRSRSIDRVAADLDMDPEEVERIASLTSGVMLRCNVTGRQWRATGWRGAYRQVCMLGLTDWDWWPAGGGVA</sequence>
<accession>A0A422QSD6</accession>
<evidence type="ECO:0000313" key="1">
    <source>
        <dbReference type="EMBL" id="RNF32930.1"/>
    </source>
</evidence>
<dbReference type="OrthoDB" id="7863130at2"/>
<evidence type="ECO:0000313" key="2">
    <source>
        <dbReference type="Proteomes" id="UP000238137"/>
    </source>
</evidence>